<feature type="region of interest" description="Disordered" evidence="6">
    <location>
        <begin position="1566"/>
        <end position="1586"/>
    </location>
</feature>
<dbReference type="Pfam" id="PF25037">
    <property type="entry name" value="VPS13_C"/>
    <property type="match status" value="1"/>
</dbReference>
<dbReference type="Pfam" id="PF00167">
    <property type="entry name" value="FGF"/>
    <property type="match status" value="1"/>
</dbReference>
<dbReference type="InterPro" id="IPR056747">
    <property type="entry name" value="VPS13-like_M"/>
</dbReference>
<dbReference type="Pfam" id="PF25036">
    <property type="entry name" value="VPS13_VAB"/>
    <property type="match status" value="1"/>
</dbReference>
<reference evidence="11" key="1">
    <citation type="submission" date="2021-02" db="EMBL/GenBank/DDBJ databases">
        <authorList>
            <person name="Nowell W R."/>
        </authorList>
    </citation>
    <scope>NUCLEOTIDE SEQUENCE</scope>
</reference>
<feature type="compositionally biased region" description="Acidic residues" evidence="6">
    <location>
        <begin position="854"/>
        <end position="870"/>
    </location>
</feature>
<evidence type="ECO:0000256" key="6">
    <source>
        <dbReference type="SAM" id="MobiDB-lite"/>
    </source>
</evidence>
<sequence>MVFENLVVYLLDKYLGDYIENLDTKKLKIDIWSGNVVLENLYLKSNALADLNLPVTVSIGYLQKLTLQVPWKNLYTHPTKATIDGLFLLVVPKTEVQYDAQREENEQHEAKMKEVRQVEELRKQKEAEKNAKETGKTNDTFVERMQLQIIRNLELSIRNIHIVYEDKSTKPDHPFALGITLNYITLHTTTPDGEPTVLKEDTPLIHKLGELSAFSIYWNSNAKSRSDLPRDEAINDLREKIAIDNQQVPSDIEYILRPLHVKARLILTMKPRQEHFKQPMFDVKIDLDEISLNMSRDQYSDLLDLLEFQDYLIVKSKYIKYQIKNDKEEKSSFKKWKFAYEAIVNEEIRPRFECYKWENIKAHLDRCREYREIHFQELTGKLTNEQKKRAEELEKKLDVFNLTYIRRSAEIEAKQKKQQEPKTWWGSVSTWWSGNKHPDDPELDLEKVMSPEEKKRLYDAIGYAGEDTSTSSYPEEYVDIDLGIHLNMLDVNIRSKVNANDAEFRIIARAVIPDTGVIFKRRPATDAIAIFIDLGSFQVFGIATDSKQSEFLNDSRPVLARPSSLSSSHEQKLLQIEFETNPLDKESDYRIKVISESLEIKYNAPTINKLAEFFEPDTQRNLQGVKQVAYSTYTDVKQRSYLLMKHNIEKIKVLDIYIDLQSSYFLLPENGVYKDDVAAICMDLGHLTLKRGTNKKHIDEESFLSKAEKNIEDARELSYTRFKLKLEDVQLIYANRNESWEQARKEKNTRLHLIKPMELEVDVDKCIYNDDAVLPAWKIAGNVPNIELRLSDKRLFQIINHIQLIPLPESKHSINDQSLIVEAEATTAQSLLSNSEQTYEAVEGMTPVKKTLDESEVDEESTEDTEEEQNDGERQLTQLEAIFTLDRIDLHIDQALDSSNENDDNGRPFLHLTLDSIIARTKIKTFDMVFDASLADLILYHEHFIGKDNQRLCLLSAQIHKNDSSEINQQIQQLVSINFLHTTRENPLFSSSYYNGIENKAYVHFSKLVVILQLEALLSILRFQDALSKKISKVILDNDVKKKDEEKKEQQQQLKLPEENKLFGRSSSTFGKVIKKNDVPVTPTLKIKADLEEVRVIIASQVTQLFDVQVQGVKADVSRASETTIVNLILSDLRVFDPYEGARYRKIVSQQGDDKELLRVTVSLFDYPEDYEKPVDVVDCDVKVQFAKANIIFLFKHIDAILMFLDSLNLTKDALDLASAQADAAYEQVQKLQKQAFKVHLDITFNAPNIIIPTNSYSDEALLFDLGKLTLKTRFYDDPKRSLLEQQNIRLENVLASRVKLSSEHGILGEVILLECAELNTLINRLLYPEKIKTEPEVSIKVEWELVHFKLAKGDYTCIMKVLMENFTENIRSQILENDQIEKYHYREEEREKEEEALRDAVIKRYKDALGDDILQTVKLRAEVKKLALTLYLGESDLTVRRAPRNENLKLANVEIEMLEALFRQLSDTSYKAMARVKNILLDDLRATNKSTSVTRMIDRHFTVDPDTQMFIGSFDFKPKDSSNPMAVRQLSAQLESLYICVSLDYLMILQDFFIAGLPTGVNKNVSSSNTSISTKTDQRASRPSTVVQKLSTSLSKASAPQSPNLLSEDEEVETHVDVIVKNPEVILLEDQHKLNSNCLVLDLALQMRMINVGEDTKLYGWLKDLTVYSSNFAELKDSKNSQSKIKYRILQPAKADIIMIMNDKQQKFDLRISDIIVSIAPAAVRTLIAVTSSLGTLQTTVPEKEKVNVKTLFNPKPFKDANFWFTKDSEENQKELETVDILETVTGLPSQLKEAKEEEKKRKENEENMEIEKPLIQQLILTLETIEVKLEVGLGSITKSVVAMCLSNLTADVKNWSSELSLSSTVNVEAALFNEHILTWEPLIEPTINETGSVLSPWCITCSIVPLSYEEAEEIRSAYQVLTYVKNGSVVIDEQERKEGIPSSDSKQIITIRADRLLNITITKAGINLIQRLSGLFNDVYNKRLPFTDDEIDQPMLSVLNGTGQEITIAHLDGVEIAKNTSLTSINLKHNESIPLVVLNERHSTARLSVIEEQNLIRRQEFSVQIGDVIKTVSINRTWQRVYNLGQSSNPNWPIEMLCDTQIRNDRRHVILSSIIKVYNNTTMPLAIISIDSLNTRQSQKVTTIHVNEEYHVPINLLYAHSSSLIFIAIDEHENNEEINDFFSFDWELEYTSERKLKLTNGKEAHFTVFKEVNTAYSENTDQLDRSTFNIYIYPALHLTNLLPMDIQCSVDNVEQINLKPSELNSITFGSKHSTLTFIIPSYANIKWISEPVDLNVEGKGDRNEHLVRFHNSTSSNSQAILNMVLRVDSFNESYRLLLYSPFWVLNRTELNLEFQIENNSTLIAATETPYLVCPDKFNSGEKRKGQLRLYTTAQGDNAANWSETFSVDVIKSTGITSCKVPNDRVYMICVDIVTSSFGLTKIITLSPSVVIMNKSTVEIEIVETVSDKEQDKWGPVNPEQVIPFWPHNIQNGLMRVRYTHNRVTSRPFLMNEKHRTLLHMEDTERPAIYVEVTATDFDGVRVIFGDYKIGDAPVLLVNCLKDESIAFSQADDIQAITLPPQHYVYYTWLNPLKARTLSVNCNESKAELGLNPQCGFLKKDSEHNINYAMFMDGIQTVLLISDDTKIIAAASGMPALAEAMGQRLQIGIHDIGISIVNDVTREEILYISLNKSKVIWTETKRCHVRPLSHNLNKNLEELYKSYVEECETNPDNKSIQRKKYHVEEFQEISFSDNKAELVNSKGQRKSVKRQALDGFWIEYGWSVTNTALHVRINRVQIDNQLDYTIFPVILYPIISKTTSPELSDKPFIELSVYESKTTQSNVMQFKYFKLLIQEFAVKIDQGLIVALLAFIQSEKISAAPTVNMETDLEQIQKPLTAIIKAQTDAPSGETEMVFDNIHLSPLKIHVSFSMHGSKPSEALLATYPLVGFLLRTLNVAEVQDVILRLGYYERTNDRYTTTRLTNEVLSHYQNQFMKQLHVLVLGLDVLGNPIGVIRGLAEGVESFFYEPYKGAIEGPMEFAEGVVTGVRTLFGSAVGGAAGAFSKITGVLGKGLATLTFDEDYKVSRMKRQEPATKGRTEIAIEGKNVVMGFVEGVKGVVTKPVSGAKESGASGFVKGLGKGFLGLVTRPTGGIVDFTSTSLDLLKRTAQQEDIVRRVRYPRHVGRDGLVRPYIPHEAMGFYILNRLQEGKYAKSDTYIAHITCTEHPLSWLMATSRRLLFITEISFLGLYETDWEIPYEELKEEPIAKPNLGQIQILTKEPQKTGTIRSALSYGKMVKYRNISEARYIIEKIIYAMHTAAASLSTAPLFSLSAPILSVEKEHLSSYIQYKFDENHHYRPSLVSFLHRQPDGSQLATIRYYRIVFHCNILPGSLYLRFSKTKPYRTVVQNRQDPSTIFGFRSVGAYSRVQIQNHISSVWLCMNEQGKIVPKLNITVDNLACTFRQNSDGPYLKLISELYPSRQMFFNTLRLLSLNPILRRRYAQYMTNGNNFFKRERCSRFIFDRQIDNALLNRTIDPFLRLRR</sequence>
<evidence type="ECO:0000259" key="10">
    <source>
        <dbReference type="Pfam" id="PF25037"/>
    </source>
</evidence>
<keyword evidence="4" id="KW-0445">Lipid transport</keyword>
<accession>A0A813PMV6</accession>
<evidence type="ECO:0000256" key="5">
    <source>
        <dbReference type="SAM" id="Coils"/>
    </source>
</evidence>
<dbReference type="EMBL" id="CAJNOL010000020">
    <property type="protein sequence ID" value="CAF0752825.1"/>
    <property type="molecule type" value="Genomic_DNA"/>
</dbReference>
<evidence type="ECO:0000313" key="12">
    <source>
        <dbReference type="Proteomes" id="UP000663870"/>
    </source>
</evidence>
<keyword evidence="12" id="KW-1185">Reference proteome</keyword>
<dbReference type="InterPro" id="IPR026847">
    <property type="entry name" value="VPS13"/>
</dbReference>
<evidence type="ECO:0000256" key="1">
    <source>
        <dbReference type="ARBA" id="ARBA00006545"/>
    </source>
</evidence>
<dbReference type="InterPro" id="IPR026854">
    <property type="entry name" value="VPS13_N"/>
</dbReference>
<dbReference type="Proteomes" id="UP000663870">
    <property type="component" value="Unassembled WGS sequence"/>
</dbReference>
<comment type="caution">
    <text evidence="11">The sequence shown here is derived from an EMBL/GenBank/DDBJ whole genome shotgun (WGS) entry which is preliminary data.</text>
</comment>
<dbReference type="InterPro" id="IPR002209">
    <property type="entry name" value="Fibroblast_GF_fam"/>
</dbReference>
<dbReference type="GO" id="GO:0008083">
    <property type="term" value="F:growth factor activity"/>
    <property type="evidence" value="ECO:0007669"/>
    <property type="project" value="InterPro"/>
</dbReference>
<evidence type="ECO:0000313" key="11">
    <source>
        <dbReference type="EMBL" id="CAF0752825.1"/>
    </source>
</evidence>
<dbReference type="Pfam" id="PF25033">
    <property type="entry name" value="VPS13_M"/>
    <property type="match status" value="1"/>
</dbReference>
<evidence type="ECO:0000256" key="2">
    <source>
        <dbReference type="ARBA" id="ARBA00007936"/>
    </source>
</evidence>
<evidence type="ECO:0000259" key="9">
    <source>
        <dbReference type="Pfam" id="PF25036"/>
    </source>
</evidence>
<comment type="similarity">
    <text evidence="1">Belongs to the VPS13 family.</text>
</comment>
<keyword evidence="3" id="KW-0813">Transport</keyword>
<protein>
    <recommendedName>
        <fullName evidence="13">Vacuolar protein sorting-associated protein</fullName>
    </recommendedName>
</protein>
<evidence type="ECO:0000259" key="8">
    <source>
        <dbReference type="Pfam" id="PF25033"/>
    </source>
</evidence>
<evidence type="ECO:0008006" key="13">
    <source>
        <dbReference type="Google" id="ProtNLM"/>
    </source>
</evidence>
<evidence type="ECO:0000259" key="7">
    <source>
        <dbReference type="Pfam" id="PF12624"/>
    </source>
</evidence>
<dbReference type="GO" id="GO:0006869">
    <property type="term" value="P:lipid transport"/>
    <property type="evidence" value="ECO:0007669"/>
    <property type="project" value="UniProtKB-KW"/>
</dbReference>
<dbReference type="InterPro" id="IPR056748">
    <property type="entry name" value="VPS13-like_C"/>
</dbReference>
<gene>
    <name evidence="11" type="ORF">JXQ802_LOCUS1779</name>
</gene>
<dbReference type="InterPro" id="IPR008996">
    <property type="entry name" value="IL1/FGF"/>
</dbReference>
<dbReference type="PANTHER" id="PTHR16166">
    <property type="entry name" value="VACUOLAR PROTEIN SORTING-ASSOCIATED PROTEIN VPS13"/>
    <property type="match status" value="1"/>
</dbReference>
<dbReference type="GO" id="GO:0045053">
    <property type="term" value="P:protein retention in Golgi apparatus"/>
    <property type="evidence" value="ECO:0007669"/>
    <property type="project" value="TreeGrafter"/>
</dbReference>
<comment type="similarity">
    <text evidence="2">Belongs to the heparin-binding growth factors family.</text>
</comment>
<dbReference type="PANTHER" id="PTHR16166:SF93">
    <property type="entry name" value="INTERMEMBRANE LIPID TRANSFER PROTEIN VPS13"/>
    <property type="match status" value="1"/>
</dbReference>
<evidence type="ECO:0000256" key="4">
    <source>
        <dbReference type="ARBA" id="ARBA00023055"/>
    </source>
</evidence>
<dbReference type="Pfam" id="PF12624">
    <property type="entry name" value="VPS13_N"/>
    <property type="match status" value="1"/>
</dbReference>
<name>A0A813PMV6_9BILA</name>
<dbReference type="GO" id="GO:0006623">
    <property type="term" value="P:protein targeting to vacuole"/>
    <property type="evidence" value="ECO:0007669"/>
    <property type="project" value="TreeGrafter"/>
</dbReference>
<feature type="region of interest" description="Disordered" evidence="6">
    <location>
        <begin position="852"/>
        <end position="874"/>
    </location>
</feature>
<feature type="domain" description="Vacuolar protein sorting-associated protein 13 VPS13 adaptor binding" evidence="9">
    <location>
        <begin position="2061"/>
        <end position="2595"/>
    </location>
</feature>
<feature type="coiled-coil region" evidence="5">
    <location>
        <begin position="91"/>
        <end position="138"/>
    </location>
</feature>
<dbReference type="Gene3D" id="2.80.10.50">
    <property type="match status" value="1"/>
</dbReference>
<feature type="domain" description="Chorein N-terminal" evidence="7">
    <location>
        <begin position="2"/>
        <end position="869"/>
    </location>
</feature>
<keyword evidence="5" id="KW-0175">Coiled coil</keyword>
<evidence type="ECO:0000256" key="3">
    <source>
        <dbReference type="ARBA" id="ARBA00022448"/>
    </source>
</evidence>
<feature type="domain" description="Intermembrane lipid transfer protein VPS13-like C-terminal" evidence="10">
    <location>
        <begin position="3178"/>
        <end position="3282"/>
    </location>
</feature>
<dbReference type="InterPro" id="IPR009543">
    <property type="entry name" value="VPS13_VAB"/>
</dbReference>
<proteinExistence type="inferred from homology"/>
<feature type="domain" description="VPS13-like middle region" evidence="8">
    <location>
        <begin position="1172"/>
        <end position="1887"/>
    </location>
</feature>
<organism evidence="11 12">
    <name type="scientific">Rotaria sordida</name>
    <dbReference type="NCBI Taxonomy" id="392033"/>
    <lineage>
        <taxon>Eukaryota</taxon>
        <taxon>Metazoa</taxon>
        <taxon>Spiralia</taxon>
        <taxon>Gnathifera</taxon>
        <taxon>Rotifera</taxon>
        <taxon>Eurotatoria</taxon>
        <taxon>Bdelloidea</taxon>
        <taxon>Philodinida</taxon>
        <taxon>Philodinidae</taxon>
        <taxon>Rotaria</taxon>
    </lineage>
</organism>
<dbReference type="SUPFAM" id="SSF50353">
    <property type="entry name" value="Cytokine"/>
    <property type="match status" value="1"/>
</dbReference>